<evidence type="ECO:0000313" key="2">
    <source>
        <dbReference type="Proteomes" id="UP000800038"/>
    </source>
</evidence>
<dbReference type="AlphaFoldDB" id="A0A6A5T8A0"/>
<accession>A0A6A5T8A0</accession>
<keyword evidence="2" id="KW-1185">Reference proteome</keyword>
<evidence type="ECO:0000313" key="1">
    <source>
        <dbReference type="EMBL" id="KAF1948022.1"/>
    </source>
</evidence>
<dbReference type="OrthoDB" id="3797419at2759"/>
<gene>
    <name evidence="1" type="ORF">EJ02DRAFT_429763</name>
</gene>
<protein>
    <submittedName>
        <fullName evidence="1">Uncharacterized protein</fullName>
    </submittedName>
</protein>
<dbReference type="Proteomes" id="UP000800038">
    <property type="component" value="Unassembled WGS sequence"/>
</dbReference>
<organism evidence="1 2">
    <name type="scientific">Clathrospora elynae</name>
    <dbReference type="NCBI Taxonomy" id="706981"/>
    <lineage>
        <taxon>Eukaryota</taxon>
        <taxon>Fungi</taxon>
        <taxon>Dikarya</taxon>
        <taxon>Ascomycota</taxon>
        <taxon>Pezizomycotina</taxon>
        <taxon>Dothideomycetes</taxon>
        <taxon>Pleosporomycetidae</taxon>
        <taxon>Pleosporales</taxon>
        <taxon>Diademaceae</taxon>
        <taxon>Clathrospora</taxon>
    </lineage>
</organism>
<proteinExistence type="predicted"/>
<dbReference type="EMBL" id="ML975997">
    <property type="protein sequence ID" value="KAF1948022.1"/>
    <property type="molecule type" value="Genomic_DNA"/>
</dbReference>
<name>A0A6A5T8A0_9PLEO</name>
<reference evidence="1" key="1">
    <citation type="journal article" date="2020" name="Stud. Mycol.">
        <title>101 Dothideomycetes genomes: a test case for predicting lifestyles and emergence of pathogens.</title>
        <authorList>
            <person name="Haridas S."/>
            <person name="Albert R."/>
            <person name="Binder M."/>
            <person name="Bloem J."/>
            <person name="Labutti K."/>
            <person name="Salamov A."/>
            <person name="Andreopoulos B."/>
            <person name="Baker S."/>
            <person name="Barry K."/>
            <person name="Bills G."/>
            <person name="Bluhm B."/>
            <person name="Cannon C."/>
            <person name="Castanera R."/>
            <person name="Culley D."/>
            <person name="Daum C."/>
            <person name="Ezra D."/>
            <person name="Gonzalez J."/>
            <person name="Henrissat B."/>
            <person name="Kuo A."/>
            <person name="Liang C."/>
            <person name="Lipzen A."/>
            <person name="Lutzoni F."/>
            <person name="Magnuson J."/>
            <person name="Mondo S."/>
            <person name="Nolan M."/>
            <person name="Ohm R."/>
            <person name="Pangilinan J."/>
            <person name="Park H.-J."/>
            <person name="Ramirez L."/>
            <person name="Alfaro M."/>
            <person name="Sun H."/>
            <person name="Tritt A."/>
            <person name="Yoshinaga Y."/>
            <person name="Zwiers L.-H."/>
            <person name="Turgeon B."/>
            <person name="Goodwin S."/>
            <person name="Spatafora J."/>
            <person name="Crous P."/>
            <person name="Grigoriev I."/>
        </authorList>
    </citation>
    <scope>NUCLEOTIDE SEQUENCE</scope>
    <source>
        <strain evidence="1">CBS 161.51</strain>
    </source>
</reference>
<sequence length="113" mass="11749">MVYCSSPSVIGPVYTPSTITTVLTSSTNLTSYVIVKSGGTAPPSIISPIEGLNECTQTIVFTAFTDSACKSANFPCICNSLIALGVAAELAATCTPDEAIQYNNFQKDVCANI</sequence>